<dbReference type="EMBL" id="CM004396">
    <property type="protein sequence ID" value="OAY39613.1"/>
    <property type="molecule type" value="Genomic_DNA"/>
</dbReference>
<name>A0A2C9V6R0_MANES</name>
<sequence>MNFLRDLPDDNGKQSGKIVVNVTERDHEKFSQALRVECLLWLLFHEANKKRDDLLRKAKKMQNKSMDSDNNSDEKEARGVVP</sequence>
<gene>
    <name evidence="2" type="ORF">MANES_10G109000</name>
</gene>
<protein>
    <submittedName>
        <fullName evidence="2">Uncharacterized protein</fullName>
    </submittedName>
</protein>
<reference evidence="2" key="1">
    <citation type="submission" date="2016-02" db="EMBL/GenBank/DDBJ databases">
        <title>WGS assembly of Manihot esculenta.</title>
        <authorList>
            <person name="Bredeson J.V."/>
            <person name="Prochnik S.E."/>
            <person name="Lyons J.B."/>
            <person name="Schmutz J."/>
            <person name="Grimwood J."/>
            <person name="Vrebalov J."/>
            <person name="Bart R.S."/>
            <person name="Amuge T."/>
            <person name="Ferguson M.E."/>
            <person name="Green R."/>
            <person name="Putnam N."/>
            <person name="Stites J."/>
            <person name="Rounsley S."/>
            <person name="Rokhsar D.S."/>
        </authorList>
    </citation>
    <scope>NUCLEOTIDE SEQUENCE [LARGE SCALE GENOMIC DNA]</scope>
    <source>
        <tissue evidence="2">Leaf</tissue>
    </source>
</reference>
<accession>A0A2C9V6R0</accession>
<evidence type="ECO:0000256" key="1">
    <source>
        <dbReference type="SAM" id="MobiDB-lite"/>
    </source>
</evidence>
<organism evidence="2">
    <name type="scientific">Manihot esculenta</name>
    <name type="common">Cassava</name>
    <name type="synonym">Jatropha manihot</name>
    <dbReference type="NCBI Taxonomy" id="3983"/>
    <lineage>
        <taxon>Eukaryota</taxon>
        <taxon>Viridiplantae</taxon>
        <taxon>Streptophyta</taxon>
        <taxon>Embryophyta</taxon>
        <taxon>Tracheophyta</taxon>
        <taxon>Spermatophyta</taxon>
        <taxon>Magnoliopsida</taxon>
        <taxon>eudicotyledons</taxon>
        <taxon>Gunneridae</taxon>
        <taxon>Pentapetalae</taxon>
        <taxon>rosids</taxon>
        <taxon>fabids</taxon>
        <taxon>Malpighiales</taxon>
        <taxon>Euphorbiaceae</taxon>
        <taxon>Crotonoideae</taxon>
        <taxon>Manihoteae</taxon>
        <taxon>Manihot</taxon>
    </lineage>
</organism>
<feature type="region of interest" description="Disordered" evidence="1">
    <location>
        <begin position="55"/>
        <end position="82"/>
    </location>
</feature>
<proteinExistence type="predicted"/>
<evidence type="ECO:0000313" key="2">
    <source>
        <dbReference type="EMBL" id="OAY39613.1"/>
    </source>
</evidence>
<dbReference type="AlphaFoldDB" id="A0A2C9V6R0"/>
<feature type="compositionally biased region" description="Basic and acidic residues" evidence="1">
    <location>
        <begin position="72"/>
        <end position="82"/>
    </location>
</feature>